<feature type="compositionally biased region" description="Basic and acidic residues" evidence="1">
    <location>
        <begin position="18"/>
        <end position="30"/>
    </location>
</feature>
<feature type="compositionally biased region" description="Acidic residues" evidence="1">
    <location>
        <begin position="538"/>
        <end position="547"/>
    </location>
</feature>
<feature type="region of interest" description="Disordered" evidence="1">
    <location>
        <begin position="220"/>
        <end position="395"/>
    </location>
</feature>
<sequence length="883" mass="93897">MNLSRSLSSREFQERFRRYTETYDGHRPEDNTANETAVPNAADEPTHNDQTVQNPFTPQSSFTPAPAPEQQPTTATPSNDPFKASKPATFGSTSTSIAATFTPAPTLKPAPSESATTSTAPTFTPAPASKPAASSSKETSKDTPVSTIPRVHVPPEWTANMTSTNDLRECTRALVALNEFYRGRLAQLSPTADWSALSKWHLAQSSELKKKIDQLRKQEAAAKGITGEETILSTKRKNDEQGPVESPFKKARSGEAPATPQSKASALPSTTPKTNPPLTSFNIFASASSQQSTPGTNNFSKSATQQSAPATEPANAGGFKPILGPSSACGNPSGGFKPSFGASSATDKPSGGGFFSQFGGKTKEQLRKERLQQALDKDYDSPTESEEEEGNYETKEQFIARWNKAEDERQAALDVAANSSTLKFVPTATNKKTDIPTLKFTNASSNEPSASQSLASGTSTPGFFGSRVGSPAPSTEGARSVFDTPAGTQTPNNNNPFGHLSASSSQRQDDSDDDADDEAAPRSSNGVGSHKRKMSDAEGSESSETLEETMRRKKHATEKPSLFSRMSYGNSNDDQDASETPKQLSLTDRITRENSEAAPESVDENTAPPMLNATNSKLFNIGGSQTPAPKKAFQFDFAAAAAKSAPPKQSTLAGDQTFKVGDPIKFGSSTSTPSQFNFTPATPTAPASAASTTPAKPATNPFAFLGAAAHSAANSAVSSRAATPATDAEASGTDSAAINEEEGKNFVDNEDKSLLSDAERDEFNVLFEFPQTIARKIVKKEGGAPAWEKVATGRLWILQNKKDESIIIRLRIKSGAIKVNHRLVSGVPASLTGSSNQQVRTTAPVVKDGSTGFEPLVFAFNGSDVNEKQELAKRFMTVYNQHV</sequence>
<reference evidence="2" key="1">
    <citation type="journal article" date="2020" name="Stud. Mycol.">
        <title>101 Dothideomycetes genomes: a test case for predicting lifestyles and emergence of pathogens.</title>
        <authorList>
            <person name="Haridas S."/>
            <person name="Albert R."/>
            <person name="Binder M."/>
            <person name="Bloem J."/>
            <person name="Labutti K."/>
            <person name="Salamov A."/>
            <person name="Andreopoulos B."/>
            <person name="Baker S."/>
            <person name="Barry K."/>
            <person name="Bills G."/>
            <person name="Bluhm B."/>
            <person name="Cannon C."/>
            <person name="Castanera R."/>
            <person name="Culley D."/>
            <person name="Daum C."/>
            <person name="Ezra D."/>
            <person name="Gonzalez J."/>
            <person name="Henrissat B."/>
            <person name="Kuo A."/>
            <person name="Liang C."/>
            <person name="Lipzen A."/>
            <person name="Lutzoni F."/>
            <person name="Magnuson J."/>
            <person name="Mondo S."/>
            <person name="Nolan M."/>
            <person name="Ohm R."/>
            <person name="Pangilinan J."/>
            <person name="Park H.-J."/>
            <person name="Ramirez L."/>
            <person name="Alfaro M."/>
            <person name="Sun H."/>
            <person name="Tritt A."/>
            <person name="Yoshinaga Y."/>
            <person name="Zwiers L.-H."/>
            <person name="Turgeon B."/>
            <person name="Goodwin S."/>
            <person name="Spatafora J."/>
            <person name="Crous P."/>
            <person name="Grigoriev I."/>
        </authorList>
    </citation>
    <scope>NUCLEOTIDE SEQUENCE</scope>
    <source>
        <strain evidence="2">CBS 107.79</strain>
    </source>
</reference>
<feature type="region of interest" description="Disordered" evidence="1">
    <location>
        <begin position="18"/>
        <end position="157"/>
    </location>
</feature>
<feature type="compositionally biased region" description="Polar residues" evidence="1">
    <location>
        <begin position="669"/>
        <end position="678"/>
    </location>
</feature>
<proteinExistence type="predicted"/>
<organism evidence="2 3">
    <name type="scientific">Bimuria novae-zelandiae CBS 107.79</name>
    <dbReference type="NCBI Taxonomy" id="1447943"/>
    <lineage>
        <taxon>Eukaryota</taxon>
        <taxon>Fungi</taxon>
        <taxon>Dikarya</taxon>
        <taxon>Ascomycota</taxon>
        <taxon>Pezizomycotina</taxon>
        <taxon>Dothideomycetes</taxon>
        <taxon>Pleosporomycetidae</taxon>
        <taxon>Pleosporales</taxon>
        <taxon>Massarineae</taxon>
        <taxon>Didymosphaeriaceae</taxon>
        <taxon>Bimuria</taxon>
    </lineage>
</organism>
<feature type="region of interest" description="Disordered" evidence="1">
    <location>
        <begin position="723"/>
        <end position="750"/>
    </location>
</feature>
<evidence type="ECO:0000313" key="3">
    <source>
        <dbReference type="Proteomes" id="UP000800036"/>
    </source>
</evidence>
<dbReference type="InterPro" id="IPR053074">
    <property type="entry name" value="NPC_Nucleoporin"/>
</dbReference>
<evidence type="ECO:0000256" key="1">
    <source>
        <dbReference type="SAM" id="MobiDB-lite"/>
    </source>
</evidence>
<dbReference type="PANTHER" id="PTHR38697">
    <property type="entry name" value="NUCLEAR PORE COMPLEX PROTEIN SIMILAR TO S. CEREVISIAE NUP2 (EUROFUNG)"/>
    <property type="match status" value="1"/>
</dbReference>
<name>A0A6A5V2E9_9PLEO</name>
<feature type="compositionally biased region" description="Basic and acidic residues" evidence="1">
    <location>
        <begin position="361"/>
        <end position="380"/>
    </location>
</feature>
<feature type="compositionally biased region" description="Polar residues" evidence="1">
    <location>
        <begin position="259"/>
        <end position="309"/>
    </location>
</feature>
<dbReference type="PANTHER" id="PTHR38697:SF1">
    <property type="entry name" value="NUCLEAR PORE COMPLEX PROTEIN SIMILAR TO S. CEREVISIAE NUP2 (EUROFUNG)"/>
    <property type="match status" value="1"/>
</dbReference>
<feature type="region of interest" description="Disordered" evidence="1">
    <location>
        <begin position="426"/>
        <end position="622"/>
    </location>
</feature>
<feature type="region of interest" description="Disordered" evidence="1">
    <location>
        <begin position="669"/>
        <end position="695"/>
    </location>
</feature>
<evidence type="ECO:0000313" key="2">
    <source>
        <dbReference type="EMBL" id="KAF1971623.1"/>
    </source>
</evidence>
<dbReference type="Proteomes" id="UP000800036">
    <property type="component" value="Unassembled WGS sequence"/>
</dbReference>
<dbReference type="EMBL" id="ML976692">
    <property type="protein sequence ID" value="KAF1971623.1"/>
    <property type="molecule type" value="Genomic_DNA"/>
</dbReference>
<gene>
    <name evidence="2" type="ORF">BU23DRAFT_177692</name>
</gene>
<keyword evidence="3" id="KW-1185">Reference proteome</keyword>
<feature type="compositionally biased region" description="Low complexity" evidence="1">
    <location>
        <begin position="68"/>
        <end position="77"/>
    </location>
</feature>
<feature type="compositionally biased region" description="Low complexity" evidence="1">
    <location>
        <begin position="679"/>
        <end position="695"/>
    </location>
</feature>
<feature type="compositionally biased region" description="Low complexity" evidence="1">
    <location>
        <begin position="109"/>
        <end position="137"/>
    </location>
</feature>
<feature type="compositionally biased region" description="Basic and acidic residues" evidence="1">
    <location>
        <begin position="741"/>
        <end position="750"/>
    </location>
</feature>
<evidence type="ECO:0008006" key="4">
    <source>
        <dbReference type="Google" id="ProtNLM"/>
    </source>
</evidence>
<accession>A0A6A5V2E9</accession>
<feature type="compositionally biased region" description="Polar residues" evidence="1">
    <location>
        <begin position="48"/>
        <end position="62"/>
    </location>
</feature>
<protein>
    <recommendedName>
        <fullName evidence="4">RanBD1 domain-containing protein</fullName>
    </recommendedName>
</protein>
<feature type="compositionally biased region" description="Polar residues" evidence="1">
    <location>
        <begin position="567"/>
        <end position="588"/>
    </location>
</feature>
<dbReference type="AlphaFoldDB" id="A0A6A5V2E9"/>
<feature type="compositionally biased region" description="Polar residues" evidence="1">
    <location>
        <begin position="90"/>
        <end position="99"/>
    </location>
</feature>
<feature type="compositionally biased region" description="Polar residues" evidence="1">
    <location>
        <begin position="486"/>
        <end position="496"/>
    </location>
</feature>
<feature type="compositionally biased region" description="Polar residues" evidence="1">
    <location>
        <begin position="612"/>
        <end position="622"/>
    </location>
</feature>
<dbReference type="OrthoDB" id="10265837at2759"/>
<feature type="compositionally biased region" description="Acidic residues" evidence="1">
    <location>
        <begin position="381"/>
        <end position="391"/>
    </location>
</feature>
<feature type="compositionally biased region" description="Polar residues" evidence="1">
    <location>
        <begin position="439"/>
        <end position="461"/>
    </location>
</feature>